<keyword evidence="1" id="KW-0349">Heme</keyword>
<keyword evidence="2" id="KW-0812">Transmembrane</keyword>
<dbReference type="GO" id="GO:0005886">
    <property type="term" value="C:plasma membrane"/>
    <property type="evidence" value="ECO:0007669"/>
    <property type="project" value="UniProtKB-UniRule"/>
</dbReference>
<feature type="transmembrane region" description="Helical" evidence="2">
    <location>
        <begin position="76"/>
        <end position="92"/>
    </location>
</feature>
<accession>A0A560FSP6</accession>
<dbReference type="AlphaFoldDB" id="A0A560FSP6"/>
<keyword evidence="2" id="KW-1133">Transmembrane helix</keyword>
<comment type="pathway">
    <text evidence="1">Porphyrin-containing compound metabolism; protoporphyrin-IX biosynthesis; protoporphyrin-IX from protoporphyrinogen-IX: step 1/1.</text>
</comment>
<dbReference type="UniPathway" id="UPA00251">
    <property type="reaction ID" value="UER00324"/>
</dbReference>
<feature type="transmembrane region" description="Helical" evidence="2">
    <location>
        <begin position="6"/>
        <end position="28"/>
    </location>
</feature>
<protein>
    <recommendedName>
        <fullName evidence="1">Protoporphyrinogen IX oxidase</fullName>
        <ecNumber evidence="1">1.3.99.-</ecNumber>
    </recommendedName>
</protein>
<dbReference type="PIRSF" id="PIRSF004638">
    <property type="entry name" value="UCP004638"/>
    <property type="match status" value="1"/>
</dbReference>
<comment type="cofactor">
    <cofactor evidence="1">
        <name>heme b</name>
        <dbReference type="ChEBI" id="CHEBI:60344"/>
    </cofactor>
    <text evidence="1">Binds 1 heme b (iron(II)-protoporphyrin IX) group per subunit.</text>
</comment>
<organism evidence="3 4">
    <name type="scientific">Nitrospirillum amazonense</name>
    <dbReference type="NCBI Taxonomy" id="28077"/>
    <lineage>
        <taxon>Bacteria</taxon>
        <taxon>Pseudomonadati</taxon>
        <taxon>Pseudomonadota</taxon>
        <taxon>Alphaproteobacteria</taxon>
        <taxon>Rhodospirillales</taxon>
        <taxon>Azospirillaceae</taxon>
        <taxon>Nitrospirillum</taxon>
    </lineage>
</organism>
<dbReference type="GO" id="GO:0046872">
    <property type="term" value="F:metal ion binding"/>
    <property type="evidence" value="ECO:0007669"/>
    <property type="project" value="UniProtKB-UniRule"/>
</dbReference>
<keyword evidence="1" id="KW-1003">Cell membrane</keyword>
<sequence>MDYLWLKALHVAAVLIFIGGIFVQATGVATGARGATETVGLVSRWDQRVTLPAMLVVWLTGALVAASGAWFSNHWLWAKLVLVVALSGLHGVQSGRLRRLRKGERLRPGANSFLVWIAIAGSVTVIAILAVTKPF</sequence>
<gene>
    <name evidence="3" type="ORF">FBZ89_101166</name>
</gene>
<dbReference type="EC" id="1.3.99.-" evidence="1"/>
<comment type="caution">
    <text evidence="3">The sequence shown here is derived from an EMBL/GenBank/DDBJ whole genome shotgun (WGS) entry which is preliminary data.</text>
</comment>
<dbReference type="OrthoDB" id="8367737at2"/>
<comment type="similarity">
    <text evidence="1">Belongs to the HemJ family.</text>
</comment>
<feature type="transmembrane region" description="Helical" evidence="2">
    <location>
        <begin position="49"/>
        <end position="70"/>
    </location>
</feature>
<reference evidence="3 4" key="1">
    <citation type="submission" date="2019-06" db="EMBL/GenBank/DDBJ databases">
        <title>Genomic Encyclopedia of Type Strains, Phase IV (KMG-V): Genome sequencing to study the core and pangenomes of soil and plant-associated prokaryotes.</title>
        <authorList>
            <person name="Whitman W."/>
        </authorList>
    </citation>
    <scope>NUCLEOTIDE SEQUENCE [LARGE SCALE GENOMIC DNA]</scope>
    <source>
        <strain evidence="3 4">BR 11880</strain>
    </source>
</reference>
<dbReference type="Proteomes" id="UP000319859">
    <property type="component" value="Unassembled WGS sequence"/>
</dbReference>
<dbReference type="GO" id="GO:0070818">
    <property type="term" value="F:protoporphyrinogen oxidase activity"/>
    <property type="evidence" value="ECO:0007669"/>
    <property type="project" value="UniProtKB-UniRule"/>
</dbReference>
<dbReference type="RefSeq" id="WP_145748138.1">
    <property type="nucleotide sequence ID" value="NZ_VITN01000001.1"/>
</dbReference>
<dbReference type="InterPro" id="IPR005265">
    <property type="entry name" value="HemJ-like"/>
</dbReference>
<proteinExistence type="inferred from homology"/>
<evidence type="ECO:0000256" key="1">
    <source>
        <dbReference type="PIRNR" id="PIRNR004638"/>
    </source>
</evidence>
<evidence type="ECO:0000313" key="4">
    <source>
        <dbReference type="Proteomes" id="UP000319859"/>
    </source>
</evidence>
<feature type="transmembrane region" description="Helical" evidence="2">
    <location>
        <begin position="113"/>
        <end position="132"/>
    </location>
</feature>
<dbReference type="EMBL" id="VITN01000001">
    <property type="protein sequence ID" value="TWB24540.1"/>
    <property type="molecule type" value="Genomic_DNA"/>
</dbReference>
<dbReference type="Pfam" id="PF03653">
    <property type="entry name" value="UPF0093"/>
    <property type="match status" value="1"/>
</dbReference>
<dbReference type="GO" id="GO:0006782">
    <property type="term" value="P:protoporphyrinogen IX biosynthetic process"/>
    <property type="evidence" value="ECO:0007669"/>
    <property type="project" value="UniProtKB-UniRule"/>
</dbReference>
<keyword evidence="1" id="KW-0479">Metal-binding</keyword>
<comment type="function">
    <text evidence="1">Catalyzes the oxidation of protoporphyrinogen IX to protoporphyrin IX.</text>
</comment>
<evidence type="ECO:0000313" key="3">
    <source>
        <dbReference type="EMBL" id="TWB24540.1"/>
    </source>
</evidence>
<evidence type="ECO:0000256" key="2">
    <source>
        <dbReference type="SAM" id="Phobius"/>
    </source>
</evidence>
<comment type="catalytic activity">
    <reaction evidence="1">
        <text>protoporphyrinogen IX + 3 A = protoporphyrin IX + 3 AH2</text>
        <dbReference type="Rhea" id="RHEA:62000"/>
        <dbReference type="ChEBI" id="CHEBI:13193"/>
        <dbReference type="ChEBI" id="CHEBI:17499"/>
        <dbReference type="ChEBI" id="CHEBI:57306"/>
        <dbReference type="ChEBI" id="CHEBI:57307"/>
    </reaction>
</comment>
<keyword evidence="1 2" id="KW-0472">Membrane</keyword>
<keyword evidence="1" id="KW-0408">Iron</keyword>
<name>A0A560FSP6_9PROT</name>